<feature type="transmembrane region" description="Helical" evidence="1">
    <location>
        <begin position="39"/>
        <end position="57"/>
    </location>
</feature>
<sequence length="131" mass="14957">MRKLLFLALIGISTLIIPFSVFAQEPQTGETIEDDSQVKYIVGAGLVFVIIMAIIAGRYRKKFFAESLPIKEWTKVEKEQVRIRQDGKCAKCQKPPPARWEYHHIDGDRNNISLENCEGLCPNCHSIETHE</sequence>
<dbReference type="Proteomes" id="UP000575480">
    <property type="component" value="Unassembled WGS sequence"/>
</dbReference>
<feature type="domain" description="HNH nuclease" evidence="2">
    <location>
        <begin position="77"/>
        <end position="126"/>
    </location>
</feature>
<dbReference type="EMBL" id="JACATG010000004">
    <property type="protein sequence ID" value="NWK13746.1"/>
    <property type="molecule type" value="Genomic_DNA"/>
</dbReference>
<evidence type="ECO:0000313" key="17">
    <source>
        <dbReference type="Proteomes" id="UP000563820"/>
    </source>
</evidence>
<reference evidence="5" key="2">
    <citation type="submission" date="2020-06" db="EMBL/GenBank/DDBJ databases">
        <authorList>
            <person name="Wang Y."/>
        </authorList>
    </citation>
    <scope>NUCLEOTIDE SEQUENCE</scope>
    <source>
        <strain evidence="5">C4</strain>
        <strain evidence="10">D1a</strain>
        <strain evidence="3">L14</strain>
        <strain evidence="6">L15a</strain>
        <strain evidence="11">L19a</strain>
        <strain evidence="9">T1C4</strain>
        <strain evidence="4">T1L11</strain>
        <strain evidence="8">T1L9</strain>
        <strain evidence="7">T3L1</strain>
    </source>
</reference>
<reference evidence="12 13" key="1">
    <citation type="journal article" date="2019" name="Environ. Microbiol.">
        <title>Genomics insights into ecotype formation of ammonia-oxidizing archaea in the deep ocean.</title>
        <authorList>
            <person name="Wang Y."/>
            <person name="Huang J.M."/>
            <person name="Cui G.J."/>
            <person name="Nunoura T."/>
            <person name="Takaki Y."/>
            <person name="Li W.L."/>
            <person name="Li J."/>
            <person name="Gao Z.M."/>
            <person name="Takai K."/>
            <person name="Zhang A.Q."/>
            <person name="Stepanauskas R."/>
        </authorList>
    </citation>
    <scope>NUCLEOTIDE SEQUENCE [LARGE SCALE GENOMIC DNA]</scope>
    <source>
        <strain evidence="5 18">C4</strain>
        <strain evidence="10 15">D1a</strain>
        <strain evidence="3 20">L14</strain>
        <strain evidence="6 19">L15a</strain>
        <strain evidence="11 13">L19a</strain>
        <strain evidence="9 16">T1C4</strain>
        <strain evidence="4 17">T1L11</strain>
        <strain evidence="8 14">T1L9</strain>
        <strain evidence="7 12">T3L1</strain>
    </source>
</reference>
<protein>
    <submittedName>
        <fullName evidence="5">HNH endonuclease</fullName>
    </submittedName>
</protein>
<evidence type="ECO:0000313" key="14">
    <source>
        <dbReference type="Proteomes" id="UP000547822"/>
    </source>
</evidence>
<evidence type="ECO:0000313" key="3">
    <source>
        <dbReference type="EMBL" id="NWJ20833.1"/>
    </source>
</evidence>
<keyword evidence="1" id="KW-1133">Transmembrane helix</keyword>
<dbReference type="Proteomes" id="UP000559282">
    <property type="component" value="Unassembled WGS sequence"/>
</dbReference>
<evidence type="ECO:0000313" key="6">
    <source>
        <dbReference type="EMBL" id="NWJ57274.1"/>
    </source>
</evidence>
<dbReference type="EMBL" id="JACATE010000007">
    <property type="protein sequence ID" value="NWJ28736.1"/>
    <property type="molecule type" value="Genomic_DNA"/>
</dbReference>
<proteinExistence type="predicted"/>
<dbReference type="InterPro" id="IPR003615">
    <property type="entry name" value="HNH_nuc"/>
</dbReference>
<keyword evidence="1" id="KW-0472">Membrane</keyword>
<evidence type="ECO:0000313" key="11">
    <source>
        <dbReference type="EMBL" id="NWK13746.1"/>
    </source>
</evidence>
<evidence type="ECO:0000313" key="8">
    <source>
        <dbReference type="EMBL" id="NWK01286.1"/>
    </source>
</evidence>
<keyword evidence="5" id="KW-0255">Endonuclease</keyword>
<dbReference type="EMBL" id="JACATK010000011">
    <property type="protein sequence ID" value="NWJ29879.1"/>
    <property type="molecule type" value="Genomic_DNA"/>
</dbReference>
<dbReference type="Proteomes" id="UP000520052">
    <property type="component" value="Unassembled WGS sequence"/>
</dbReference>
<accession>A0A7K4ML11</accession>
<evidence type="ECO:0000313" key="4">
    <source>
        <dbReference type="EMBL" id="NWJ28736.1"/>
    </source>
</evidence>
<keyword evidence="1" id="KW-0812">Transmembrane</keyword>
<evidence type="ECO:0000313" key="9">
    <source>
        <dbReference type="EMBL" id="NWK07666.1"/>
    </source>
</evidence>
<evidence type="ECO:0000313" key="7">
    <source>
        <dbReference type="EMBL" id="NWJ83681.1"/>
    </source>
</evidence>
<keyword evidence="5" id="KW-0540">Nuclease</keyword>
<dbReference type="CDD" id="cd00085">
    <property type="entry name" value="HNHc"/>
    <property type="match status" value="1"/>
</dbReference>
<dbReference type="EMBL" id="JACATJ010000004">
    <property type="protein sequence ID" value="NWK08836.1"/>
    <property type="molecule type" value="Genomic_DNA"/>
</dbReference>
<evidence type="ECO:0000313" key="19">
    <source>
        <dbReference type="Proteomes" id="UP000575480"/>
    </source>
</evidence>
<comment type="caution">
    <text evidence="5">The sequence shown here is derived from an EMBL/GenBank/DDBJ whole genome shotgun (WGS) entry which is preliminary data.</text>
</comment>
<dbReference type="Proteomes" id="UP000549797">
    <property type="component" value="Unassembled WGS sequence"/>
</dbReference>
<evidence type="ECO:0000313" key="13">
    <source>
        <dbReference type="Proteomes" id="UP000535457"/>
    </source>
</evidence>
<dbReference type="EMBL" id="JACATC010000003">
    <property type="protein sequence ID" value="NWJ83681.1"/>
    <property type="molecule type" value="Genomic_DNA"/>
</dbReference>
<evidence type="ECO:0000313" key="10">
    <source>
        <dbReference type="EMBL" id="NWK08836.1"/>
    </source>
</evidence>
<evidence type="ECO:0000256" key="1">
    <source>
        <dbReference type="SAM" id="Phobius"/>
    </source>
</evidence>
<dbReference type="Proteomes" id="UP000563820">
    <property type="component" value="Unassembled WGS sequence"/>
</dbReference>
<dbReference type="GO" id="GO:0004519">
    <property type="term" value="F:endonuclease activity"/>
    <property type="evidence" value="ECO:0007669"/>
    <property type="project" value="UniProtKB-KW"/>
</dbReference>
<name>A0A7K4ML11_9ARCH</name>
<dbReference type="Proteomes" id="UP000547822">
    <property type="component" value="Unassembled WGS sequence"/>
</dbReference>
<dbReference type="Proteomes" id="UP000535457">
    <property type="component" value="Unassembled WGS sequence"/>
</dbReference>
<evidence type="ECO:0000313" key="15">
    <source>
        <dbReference type="Proteomes" id="UP000549797"/>
    </source>
</evidence>
<evidence type="ECO:0000313" key="20">
    <source>
        <dbReference type="Proteomes" id="UP000587702"/>
    </source>
</evidence>
<dbReference type="Proteomes" id="UP000568446">
    <property type="component" value="Unassembled WGS sequence"/>
</dbReference>
<dbReference type="EMBL" id="JACATI010000011">
    <property type="protein sequence ID" value="NWJ20833.1"/>
    <property type="molecule type" value="Genomic_DNA"/>
</dbReference>
<evidence type="ECO:0000313" key="16">
    <source>
        <dbReference type="Proteomes" id="UP000559282"/>
    </source>
</evidence>
<dbReference type="SMART" id="SM00507">
    <property type="entry name" value="HNHc"/>
    <property type="match status" value="1"/>
</dbReference>
<evidence type="ECO:0000313" key="12">
    <source>
        <dbReference type="Proteomes" id="UP000520052"/>
    </source>
</evidence>
<evidence type="ECO:0000313" key="18">
    <source>
        <dbReference type="Proteomes" id="UP000568446"/>
    </source>
</evidence>
<keyword evidence="5" id="KW-0378">Hydrolase</keyword>
<dbReference type="EMBL" id="JACATH010000004">
    <property type="protein sequence ID" value="NWJ57274.1"/>
    <property type="molecule type" value="Genomic_DNA"/>
</dbReference>
<gene>
    <name evidence="8" type="ORF">HX840_05225</name>
    <name evidence="9" type="ORF">HX847_04550</name>
    <name evidence="4" type="ORF">HX848_05045</name>
    <name evidence="5" type="ORF">HX850_03065</name>
    <name evidence="10" type="ORF">HX852_03495</name>
    <name evidence="11" type="ORF">HX853_03805</name>
    <name evidence="7" type="ORF">HX854_02965</name>
    <name evidence="6" type="ORF">HX858_05930</name>
    <name evidence="3" type="ORF">HX860_07210</name>
</gene>
<evidence type="ECO:0000313" key="5">
    <source>
        <dbReference type="EMBL" id="NWJ29879.1"/>
    </source>
</evidence>
<dbReference type="Proteomes" id="UP000587702">
    <property type="component" value="Unassembled WGS sequence"/>
</dbReference>
<organism evidence="5 18">
    <name type="scientific">Marine Group I thaumarchaeote</name>
    <dbReference type="NCBI Taxonomy" id="2511932"/>
    <lineage>
        <taxon>Archaea</taxon>
        <taxon>Nitrososphaerota</taxon>
        <taxon>Marine Group I</taxon>
    </lineage>
</organism>
<dbReference type="EMBL" id="JACATD010000006">
    <property type="protein sequence ID" value="NWK01286.1"/>
    <property type="molecule type" value="Genomic_DNA"/>
</dbReference>
<evidence type="ECO:0000259" key="2">
    <source>
        <dbReference type="SMART" id="SM00507"/>
    </source>
</evidence>
<dbReference type="EMBL" id="JACATF010000015">
    <property type="protein sequence ID" value="NWK07666.1"/>
    <property type="molecule type" value="Genomic_DNA"/>
</dbReference>
<dbReference type="AlphaFoldDB" id="A0A7K4ML11"/>